<dbReference type="SMART" id="SM00369">
    <property type="entry name" value="LRR_TYP"/>
    <property type="match status" value="8"/>
</dbReference>
<dbReference type="Proteomes" id="UP000005237">
    <property type="component" value="Unassembled WGS sequence"/>
</dbReference>
<keyword evidence="3" id="KW-0677">Repeat</keyword>
<feature type="domain" description="LRRCT" evidence="6">
    <location>
        <begin position="577"/>
        <end position="625"/>
    </location>
</feature>
<feature type="transmembrane region" description="Helical" evidence="5">
    <location>
        <begin position="68"/>
        <end position="88"/>
    </location>
</feature>
<dbReference type="InterPro" id="IPR003591">
    <property type="entry name" value="Leu-rich_rpt_typical-subtyp"/>
</dbReference>
<accession>A0A8R1DL92</accession>
<keyword evidence="5" id="KW-0812">Transmembrane</keyword>
<keyword evidence="5" id="KW-1133">Transmembrane helix</keyword>
<dbReference type="PANTHER" id="PTHR24369">
    <property type="entry name" value="ANTIGEN BSP, PUTATIVE-RELATED"/>
    <property type="match status" value="1"/>
</dbReference>
<evidence type="ECO:0000259" key="6">
    <source>
        <dbReference type="SMART" id="SM00082"/>
    </source>
</evidence>
<protein>
    <submittedName>
        <fullName evidence="7">LRRCT domain-containing protein</fullName>
    </submittedName>
</protein>
<dbReference type="SUPFAM" id="SSF52058">
    <property type="entry name" value="L domain-like"/>
    <property type="match status" value="1"/>
</dbReference>
<reference evidence="8" key="1">
    <citation type="submission" date="2010-08" db="EMBL/GenBank/DDBJ databases">
        <authorList>
            <consortium name="Caenorhabditis japonica Sequencing Consortium"/>
            <person name="Wilson R.K."/>
        </authorList>
    </citation>
    <scope>NUCLEOTIDE SEQUENCE [LARGE SCALE GENOMIC DNA]</scope>
    <source>
        <strain evidence="8">DF5081</strain>
    </source>
</reference>
<name>A0A8R1DL92_CAEJA</name>
<keyword evidence="5" id="KW-0472">Membrane</keyword>
<dbReference type="Pfam" id="PF13855">
    <property type="entry name" value="LRR_8"/>
    <property type="match status" value="1"/>
</dbReference>
<proteinExistence type="predicted"/>
<dbReference type="AlphaFoldDB" id="A0A8R1DL92"/>
<sequence length="709" mass="80140">MKTCIAMKQELNHDAFKQSIWKANDMDPNPVQFHVSILPGRAKAEYFEGGAILMERTVLCGRCTFSWILMRVKTFVLIFCLLILTLAYEPVKSNDKDKAIASAKARKAKEEALQKEKEDSIPIKELDEIERENDFEDSEEDGDDTVEEKKQPIKKEKQKKAPKDQKNGKPAKKSKHVQKDEETLPAGTSISNMSSFDFLTIAREHRIDKLRGIINDTPVVDIDKLRQITESLKDDTDETDDDGGFEACNYATSGDSELCHCDMDEINCSDIVMDSDFPQLHTADLSIQKKDFEPKIANFSVNAITRLRKNKILPKFEKFVQSFDFSHNHIRYIDNEAFKPFTSLAKLDLSHNNLKIVKKEVFDTVKDTLHKLDLGYNNIKALADGTFEGLGNLKVLTLDGNQIQSWTKKMFKGLDSLEKLSLDNCGIDDLPADIFEYLPKLVGLSLRGNQFEEIPAVVAHLKSLKNVDMSETNLTEIRDHAFSGDSDLEGIILERMPFLSVVRDCGFCGLPKLKHLLLNDNSKLIEIHPNAFGFISSDPGHKATDIVEFDIHNSNVTTISEHMLYYDKLNTFKVSGNPWQCDCDTQFLMEEKFSFKSDSVQPTCSFPADLKDRHLVTLHASEACENARFFGRIGRFSTVLFIVFLSVSLIVGGFLAYSNGTLRPQNISANARRIFRIAIKEPEVSYANLQNAGDDFALEVDFQPRPAEV</sequence>
<dbReference type="InterPro" id="IPR050541">
    <property type="entry name" value="LRR_TM_domain-containing"/>
</dbReference>
<dbReference type="SMART" id="SM00082">
    <property type="entry name" value="LRRCT"/>
    <property type="match status" value="1"/>
</dbReference>
<evidence type="ECO:0000256" key="4">
    <source>
        <dbReference type="SAM" id="MobiDB-lite"/>
    </source>
</evidence>
<dbReference type="GO" id="GO:0005886">
    <property type="term" value="C:plasma membrane"/>
    <property type="evidence" value="ECO:0007669"/>
    <property type="project" value="TreeGrafter"/>
</dbReference>
<dbReference type="InterPro" id="IPR026906">
    <property type="entry name" value="LRR_5"/>
</dbReference>
<feature type="region of interest" description="Disordered" evidence="4">
    <location>
        <begin position="111"/>
        <end position="190"/>
    </location>
</feature>
<dbReference type="Pfam" id="PF13306">
    <property type="entry name" value="LRR_5"/>
    <property type="match status" value="1"/>
</dbReference>
<dbReference type="InterPro" id="IPR001611">
    <property type="entry name" value="Leu-rich_rpt"/>
</dbReference>
<dbReference type="EnsemblMetazoa" id="CJA05187b.1">
    <property type="protein sequence ID" value="CJA05187b.1"/>
    <property type="gene ID" value="WBGene00124391"/>
</dbReference>
<evidence type="ECO:0000256" key="5">
    <source>
        <dbReference type="SAM" id="Phobius"/>
    </source>
</evidence>
<keyword evidence="2" id="KW-0732">Signal</keyword>
<organism evidence="7 8">
    <name type="scientific">Caenorhabditis japonica</name>
    <dbReference type="NCBI Taxonomy" id="281687"/>
    <lineage>
        <taxon>Eukaryota</taxon>
        <taxon>Metazoa</taxon>
        <taxon>Ecdysozoa</taxon>
        <taxon>Nematoda</taxon>
        <taxon>Chromadorea</taxon>
        <taxon>Rhabditida</taxon>
        <taxon>Rhabditina</taxon>
        <taxon>Rhabditomorpha</taxon>
        <taxon>Rhabditoidea</taxon>
        <taxon>Rhabditidae</taxon>
        <taxon>Peloderinae</taxon>
        <taxon>Caenorhabditis</taxon>
    </lineage>
</organism>
<dbReference type="FunFam" id="3.80.10.10:FF:001164">
    <property type="entry name" value="GH01279p"/>
    <property type="match status" value="1"/>
</dbReference>
<dbReference type="PANTHER" id="PTHR24369:SF210">
    <property type="entry name" value="CHAOPTIN-RELATED"/>
    <property type="match status" value="1"/>
</dbReference>
<evidence type="ECO:0000313" key="8">
    <source>
        <dbReference type="Proteomes" id="UP000005237"/>
    </source>
</evidence>
<feature type="compositionally biased region" description="Acidic residues" evidence="4">
    <location>
        <begin position="127"/>
        <end position="146"/>
    </location>
</feature>
<dbReference type="InterPro" id="IPR032675">
    <property type="entry name" value="LRR_dom_sf"/>
</dbReference>
<evidence type="ECO:0000313" key="7">
    <source>
        <dbReference type="EnsemblMetazoa" id="CJA05187b.1"/>
    </source>
</evidence>
<feature type="compositionally biased region" description="Basic and acidic residues" evidence="4">
    <location>
        <begin position="111"/>
        <end position="126"/>
    </location>
</feature>
<evidence type="ECO:0000256" key="1">
    <source>
        <dbReference type="ARBA" id="ARBA00022614"/>
    </source>
</evidence>
<evidence type="ECO:0000256" key="3">
    <source>
        <dbReference type="ARBA" id="ARBA00022737"/>
    </source>
</evidence>
<feature type="transmembrane region" description="Helical" evidence="5">
    <location>
        <begin position="636"/>
        <end position="657"/>
    </location>
</feature>
<evidence type="ECO:0000256" key="2">
    <source>
        <dbReference type="ARBA" id="ARBA00022729"/>
    </source>
</evidence>
<keyword evidence="1" id="KW-0433">Leucine-rich repeat</keyword>
<dbReference type="InterPro" id="IPR000483">
    <property type="entry name" value="Cys-rich_flank_reg_C"/>
</dbReference>
<dbReference type="Gene3D" id="3.80.10.10">
    <property type="entry name" value="Ribonuclease Inhibitor"/>
    <property type="match status" value="3"/>
</dbReference>
<keyword evidence="8" id="KW-1185">Reference proteome</keyword>
<feature type="compositionally biased region" description="Basic and acidic residues" evidence="4">
    <location>
        <begin position="147"/>
        <end position="167"/>
    </location>
</feature>
<reference evidence="7" key="2">
    <citation type="submission" date="2022-06" db="UniProtKB">
        <authorList>
            <consortium name="EnsemblMetazoa"/>
        </authorList>
    </citation>
    <scope>IDENTIFICATION</scope>
    <source>
        <strain evidence="7">DF5081</strain>
    </source>
</reference>